<dbReference type="Proteomes" id="UP000198861">
    <property type="component" value="Unassembled WGS sequence"/>
</dbReference>
<organism evidence="6 7">
    <name type="scientific">Azotobacter beijerinckii</name>
    <dbReference type="NCBI Taxonomy" id="170623"/>
    <lineage>
        <taxon>Bacteria</taxon>
        <taxon>Pseudomonadati</taxon>
        <taxon>Pseudomonadota</taxon>
        <taxon>Gammaproteobacteria</taxon>
        <taxon>Pseudomonadales</taxon>
        <taxon>Pseudomonadaceae</taxon>
        <taxon>Azotobacter</taxon>
    </lineage>
</organism>
<evidence type="ECO:0000256" key="2">
    <source>
        <dbReference type="ARBA" id="ARBA00022737"/>
    </source>
</evidence>
<dbReference type="PROSITE" id="PS50294">
    <property type="entry name" value="WD_REPEATS_REGION"/>
    <property type="match status" value="1"/>
</dbReference>
<protein>
    <submittedName>
        <fullName evidence="6">WD domain, G-beta repeat</fullName>
    </submittedName>
</protein>
<dbReference type="Pfam" id="PF00400">
    <property type="entry name" value="WD40"/>
    <property type="match status" value="1"/>
</dbReference>
<dbReference type="InterPro" id="IPR001680">
    <property type="entry name" value="WD40_rpt"/>
</dbReference>
<comment type="caution">
    <text evidence="6">The sequence shown here is derived from an EMBL/GenBank/DDBJ whole genome shotgun (WGS) entry which is preliminary data.</text>
</comment>
<keyword evidence="2" id="KW-0677">Repeat</keyword>
<evidence type="ECO:0000256" key="1">
    <source>
        <dbReference type="ARBA" id="ARBA00022574"/>
    </source>
</evidence>
<feature type="non-terminal residue" evidence="6">
    <location>
        <position position="778"/>
    </location>
</feature>
<evidence type="ECO:0000256" key="4">
    <source>
        <dbReference type="SAM" id="MobiDB-lite"/>
    </source>
</evidence>
<feature type="repeat" description="WD" evidence="3">
    <location>
        <begin position="732"/>
        <end position="773"/>
    </location>
</feature>
<accession>A0A1I1CQ76</accession>
<evidence type="ECO:0000313" key="7">
    <source>
        <dbReference type="Proteomes" id="UP000198861"/>
    </source>
</evidence>
<sequence length="778" mass="88320">MSQKAQPIEMRWGQRRLDELLDRLRTRGFLIGTTETLDAVRLLQRLTAQAPDGLAPTQLLLALQTVLCKESAVNRREEFAHTFYQWWNKPPPGNDDSDNQPPPPPPPPWRLRLTFLLLVLVLVVVVAVRQDFWSQKKGQAPASGGTSTAQFRELKKPEKPPATTITAQPKATPLYGYWPAYRYAQALRPELAWCFIFAPFAFLLVLFANLPFRALGRGAGIGVTLDGWGRSTVADMLFQPLDEQTVGCFERHARGPIKDWRQLSRRPSIDLRRTIEATIRTLGIPQLRYRHALLRPSYLVLVEADSDEAPAVLWAERLRRQGVEIDLRRIWKTAAGDIEIQQLGSSLATPLGNLPAPPPGQRLILVSEGVLLLDTAGEWLPAVQEARLERWPVRALFSPREPRDMLAGIRERLDRGLRSGDPGFLVLPQEDSALEAWSTWLTTGRLPVITLPEPQRFPRLIETNGEECYLREYDTPADRKERPGAEEIGRLVSEVSLYLGENGFYWLCCCAVPPVIDHELTLLLGEEYLKGADARSDRLRYHLSHNYRLLSRLPWMRHKRMPNWLRLAFLAHLPVAVQQEVRTVVERRLDPMRPSVRGDLKLNFELPQPMARGADRARETKGDSLYIGFMSGINAAELSLRLPGAWGDWLKRLDRFHSLWYRMRDRLRATVARLLFRHGLAQQGLRSRTLLAMGILAGLCLAVLLALAVLPRDAWPQPLKTWLFADRAEPLIFKHDGRVHAVAFSPDGRRVVTASEDGTARLWDAESGRALGEPLRHE</sequence>
<feature type="transmembrane region" description="Helical" evidence="5">
    <location>
        <begin position="690"/>
        <end position="710"/>
    </location>
</feature>
<gene>
    <name evidence="6" type="ORF">SAMN04244571_04708</name>
</gene>
<evidence type="ECO:0000313" key="6">
    <source>
        <dbReference type="EMBL" id="SFB64657.1"/>
    </source>
</evidence>
<dbReference type="SUPFAM" id="SSF50998">
    <property type="entry name" value="Quinoprotein alcohol dehydrogenase-like"/>
    <property type="match status" value="1"/>
</dbReference>
<dbReference type="SMART" id="SM00320">
    <property type="entry name" value="WD40"/>
    <property type="match status" value="1"/>
</dbReference>
<keyword evidence="5" id="KW-0472">Membrane</keyword>
<dbReference type="PROSITE" id="PS50082">
    <property type="entry name" value="WD_REPEATS_2"/>
    <property type="match status" value="1"/>
</dbReference>
<dbReference type="InterPro" id="IPR011047">
    <property type="entry name" value="Quinoprotein_ADH-like_sf"/>
</dbReference>
<dbReference type="PROSITE" id="PS00678">
    <property type="entry name" value="WD_REPEATS_1"/>
    <property type="match status" value="1"/>
</dbReference>
<feature type="transmembrane region" description="Helical" evidence="5">
    <location>
        <begin position="109"/>
        <end position="128"/>
    </location>
</feature>
<evidence type="ECO:0000256" key="3">
    <source>
        <dbReference type="PROSITE-ProRule" id="PRU00221"/>
    </source>
</evidence>
<feature type="region of interest" description="Disordered" evidence="4">
    <location>
        <begin position="137"/>
        <end position="166"/>
    </location>
</feature>
<keyword evidence="5" id="KW-1133">Transmembrane helix</keyword>
<dbReference type="InterPro" id="IPR019775">
    <property type="entry name" value="WD40_repeat_CS"/>
</dbReference>
<keyword evidence="1 3" id="KW-0853">WD repeat</keyword>
<dbReference type="Gene3D" id="2.130.10.10">
    <property type="entry name" value="YVTN repeat-like/Quinoprotein amine dehydrogenase"/>
    <property type="match status" value="1"/>
</dbReference>
<feature type="transmembrane region" description="Helical" evidence="5">
    <location>
        <begin position="191"/>
        <end position="212"/>
    </location>
</feature>
<dbReference type="InterPro" id="IPR015943">
    <property type="entry name" value="WD40/YVTN_repeat-like_dom_sf"/>
</dbReference>
<keyword evidence="7" id="KW-1185">Reference proteome</keyword>
<evidence type="ECO:0000256" key="5">
    <source>
        <dbReference type="SAM" id="Phobius"/>
    </source>
</evidence>
<name>A0A1I1CQ76_9GAMM</name>
<dbReference type="RefSeq" id="WP_217646327.1">
    <property type="nucleotide sequence ID" value="NZ_FOKJ01000166.1"/>
</dbReference>
<keyword evidence="5" id="KW-0812">Transmembrane</keyword>
<dbReference type="EMBL" id="FOKJ01000166">
    <property type="protein sequence ID" value="SFB64657.1"/>
    <property type="molecule type" value="Genomic_DNA"/>
</dbReference>
<reference evidence="6 7" key="1">
    <citation type="submission" date="2016-10" db="EMBL/GenBank/DDBJ databases">
        <authorList>
            <person name="Varghese N."/>
            <person name="Submissions S."/>
        </authorList>
    </citation>
    <scope>NUCLEOTIDE SEQUENCE [LARGE SCALE GENOMIC DNA]</scope>
    <source>
        <strain evidence="6 7">DSM 282</strain>
    </source>
</reference>
<proteinExistence type="predicted"/>